<proteinExistence type="predicted"/>
<comment type="caution">
    <text evidence="2">The sequence shown here is derived from an EMBL/GenBank/DDBJ whole genome shotgun (WGS) entry which is preliminary data.</text>
</comment>
<keyword evidence="3" id="KW-1185">Reference proteome</keyword>
<dbReference type="Proteomes" id="UP000434172">
    <property type="component" value="Unassembled WGS sequence"/>
</dbReference>
<evidence type="ECO:0000313" key="3">
    <source>
        <dbReference type="Proteomes" id="UP000434172"/>
    </source>
</evidence>
<evidence type="ECO:0000256" key="1">
    <source>
        <dbReference type="SAM" id="MobiDB-lite"/>
    </source>
</evidence>
<feature type="region of interest" description="Disordered" evidence="1">
    <location>
        <begin position="56"/>
        <end position="76"/>
    </location>
</feature>
<feature type="compositionally biased region" description="Polar residues" evidence="1">
    <location>
        <begin position="56"/>
        <end position="69"/>
    </location>
</feature>
<gene>
    <name evidence="2" type="ORF">GQ607_010890</name>
</gene>
<sequence length="101" mass="11005">MLPLGPACRKCHAVLGPTLGPGPAWAVTPRVPLSLLDFWSFFAHLTEIPPHYPSSGPCQTIHATSSPRITSPPIHDRHGAEQDPLLLFCFEESRVSSPVRT</sequence>
<reference evidence="2 3" key="1">
    <citation type="submission" date="2019-12" db="EMBL/GenBank/DDBJ databases">
        <title>A genome sequence resource for the geographically widespread anthracnose pathogen Colletotrichum asianum.</title>
        <authorList>
            <person name="Meng Y."/>
        </authorList>
    </citation>
    <scope>NUCLEOTIDE SEQUENCE [LARGE SCALE GENOMIC DNA]</scope>
    <source>
        <strain evidence="2 3">ICMP 18580</strain>
    </source>
</reference>
<evidence type="ECO:0000313" key="2">
    <source>
        <dbReference type="EMBL" id="KAF0321957.1"/>
    </source>
</evidence>
<protein>
    <submittedName>
        <fullName evidence="2">Uncharacterized protein</fullName>
    </submittedName>
</protein>
<accession>A0A8H3W9Y5</accession>
<dbReference type="EMBL" id="WOWK01000066">
    <property type="protein sequence ID" value="KAF0321957.1"/>
    <property type="molecule type" value="Genomic_DNA"/>
</dbReference>
<dbReference type="AlphaFoldDB" id="A0A8H3W9Y5"/>
<name>A0A8H3W9Y5_9PEZI</name>
<organism evidence="2 3">
    <name type="scientific">Colletotrichum asianum</name>
    <dbReference type="NCBI Taxonomy" id="702518"/>
    <lineage>
        <taxon>Eukaryota</taxon>
        <taxon>Fungi</taxon>
        <taxon>Dikarya</taxon>
        <taxon>Ascomycota</taxon>
        <taxon>Pezizomycotina</taxon>
        <taxon>Sordariomycetes</taxon>
        <taxon>Hypocreomycetidae</taxon>
        <taxon>Glomerellales</taxon>
        <taxon>Glomerellaceae</taxon>
        <taxon>Colletotrichum</taxon>
        <taxon>Colletotrichum gloeosporioides species complex</taxon>
    </lineage>
</organism>